<dbReference type="Gene3D" id="3.40.630.30">
    <property type="match status" value="1"/>
</dbReference>
<accession>A0AAF0DLB6</accession>
<name>A0AAF0DLB6_9EURO</name>
<dbReference type="PROSITE" id="PS51186">
    <property type="entry name" value="GNAT"/>
    <property type="match status" value="1"/>
</dbReference>
<dbReference type="SUPFAM" id="SSF55729">
    <property type="entry name" value="Acyl-CoA N-acyltransferases (Nat)"/>
    <property type="match status" value="1"/>
</dbReference>
<keyword evidence="3" id="KW-1185">Reference proteome</keyword>
<protein>
    <recommendedName>
        <fullName evidence="1">N-acetyltransferase domain-containing protein</fullName>
    </recommendedName>
</protein>
<sequence>MEALEPSSMGEEQFINQQKGLEIRTPRLILRPVREDDGEDLFDIRSRSEVMDWSLTRLTDPDISHTLRNMCRWNKEENLGLAVVEISAPNRFCGTVEFNTSGDRMDLGYLFHPDVWGKGYATEAAQAAIKALWESDELRKLRESAKDELYASTQAGNERSYSVLRKCGFEMIEEFEDEYGKGEGWRLRRVKAT</sequence>
<gene>
    <name evidence="2" type="ORF">PRK78_005763</name>
</gene>
<dbReference type="InterPro" id="IPR051531">
    <property type="entry name" value="N-acetyltransferase"/>
</dbReference>
<evidence type="ECO:0000313" key="3">
    <source>
        <dbReference type="Proteomes" id="UP001219355"/>
    </source>
</evidence>
<proteinExistence type="predicted"/>
<dbReference type="PANTHER" id="PTHR43792">
    <property type="entry name" value="GNAT FAMILY, PUTATIVE (AFU_ORTHOLOGUE AFUA_3G00765)-RELATED-RELATED"/>
    <property type="match status" value="1"/>
</dbReference>
<dbReference type="Proteomes" id="UP001219355">
    <property type="component" value="Chromosome 4"/>
</dbReference>
<feature type="domain" description="N-acetyltransferase" evidence="1">
    <location>
        <begin position="28"/>
        <end position="192"/>
    </location>
</feature>
<dbReference type="PANTHER" id="PTHR43792:SF1">
    <property type="entry name" value="N-ACETYLTRANSFERASE DOMAIN-CONTAINING PROTEIN"/>
    <property type="match status" value="1"/>
</dbReference>
<evidence type="ECO:0000313" key="2">
    <source>
        <dbReference type="EMBL" id="WEW60278.1"/>
    </source>
</evidence>
<organism evidence="2 3">
    <name type="scientific">Emydomyces testavorans</name>
    <dbReference type="NCBI Taxonomy" id="2070801"/>
    <lineage>
        <taxon>Eukaryota</taxon>
        <taxon>Fungi</taxon>
        <taxon>Dikarya</taxon>
        <taxon>Ascomycota</taxon>
        <taxon>Pezizomycotina</taxon>
        <taxon>Eurotiomycetes</taxon>
        <taxon>Eurotiomycetidae</taxon>
        <taxon>Onygenales</taxon>
        <taxon>Nannizziopsiaceae</taxon>
        <taxon>Emydomyces</taxon>
    </lineage>
</organism>
<dbReference type="GO" id="GO:0016747">
    <property type="term" value="F:acyltransferase activity, transferring groups other than amino-acyl groups"/>
    <property type="evidence" value="ECO:0007669"/>
    <property type="project" value="InterPro"/>
</dbReference>
<evidence type="ECO:0000259" key="1">
    <source>
        <dbReference type="PROSITE" id="PS51186"/>
    </source>
</evidence>
<dbReference type="AlphaFoldDB" id="A0AAF0DLB6"/>
<dbReference type="EMBL" id="CP120630">
    <property type="protein sequence ID" value="WEW60278.1"/>
    <property type="molecule type" value="Genomic_DNA"/>
</dbReference>
<dbReference type="InterPro" id="IPR000182">
    <property type="entry name" value="GNAT_dom"/>
</dbReference>
<dbReference type="InterPro" id="IPR016181">
    <property type="entry name" value="Acyl_CoA_acyltransferase"/>
</dbReference>
<reference evidence="2" key="1">
    <citation type="submission" date="2023-03" db="EMBL/GenBank/DDBJ databases">
        <title>Emydomyces testavorans Genome Sequence.</title>
        <authorList>
            <person name="Hoyer L."/>
        </authorList>
    </citation>
    <scope>NUCLEOTIDE SEQUENCE</scope>
    <source>
        <strain evidence="2">16-2883</strain>
    </source>
</reference>
<dbReference type="Pfam" id="PF13302">
    <property type="entry name" value="Acetyltransf_3"/>
    <property type="match status" value="1"/>
</dbReference>